<dbReference type="InterPro" id="IPR036774">
    <property type="entry name" value="ERV/ALR_sulphydryl_oxid_sf"/>
</dbReference>
<organism evidence="9">
    <name type="scientific">Rhinella marina erythrocytic-like virus</name>
    <dbReference type="NCBI Taxonomy" id="2859906"/>
    <lineage>
        <taxon>Viruses</taxon>
        <taxon>Varidnaviria</taxon>
        <taxon>Bamfordvirae</taxon>
        <taxon>Nucleocytoviricota</taxon>
        <taxon>Megaviricetes</taxon>
        <taxon>Pimascovirales</taxon>
        <taxon>Pimascovirales incertae sedis</taxon>
        <taxon>Iridoviridae</taxon>
    </lineage>
</organism>
<name>A0A8F6YI67_9VIRU</name>
<dbReference type="PANTHER" id="PTHR12645">
    <property type="entry name" value="ALR/ERV"/>
    <property type="match status" value="1"/>
</dbReference>
<keyword evidence="2 7" id="KW-0285">Flavoprotein</keyword>
<dbReference type="PROSITE" id="PS51324">
    <property type="entry name" value="ERV_ALR"/>
    <property type="match status" value="1"/>
</dbReference>
<dbReference type="Gene3D" id="1.20.120.310">
    <property type="entry name" value="ERV/ALR sulfhydryl oxidase domain"/>
    <property type="match status" value="1"/>
</dbReference>
<dbReference type="InterPro" id="IPR039799">
    <property type="entry name" value="ALR/ERV"/>
</dbReference>
<reference evidence="9" key="1">
    <citation type="submission" date="2021-02" db="EMBL/GenBank/DDBJ databases">
        <title>Distinct virome patterns of the invasive cane toad (Rhinella marina) across its native and introduced ranges.</title>
        <authorList>
            <person name="Russo A.G."/>
            <person name="Harding E.F."/>
            <person name="Yan G.J."/>
            <person name="Selechnik D."/>
            <person name="Ducatez S."/>
            <person name="DeVore J.L."/>
            <person name="Zhou J."/>
            <person name="Sarma R.R."/>
            <person name="Lee Y.P."/>
            <person name="Richardson M.F."/>
            <person name="Shine R."/>
            <person name="Rollins L.A."/>
            <person name="White P.A."/>
        </authorList>
    </citation>
    <scope>NUCLEOTIDE SEQUENCE</scope>
</reference>
<proteinExistence type="predicted"/>
<dbReference type="SUPFAM" id="SSF69000">
    <property type="entry name" value="FAD-dependent thiol oxidase"/>
    <property type="match status" value="1"/>
</dbReference>
<evidence type="ECO:0000256" key="1">
    <source>
        <dbReference type="ARBA" id="ARBA00001974"/>
    </source>
</evidence>
<dbReference type="GO" id="GO:0016971">
    <property type="term" value="F:flavin-dependent sulfhydryl oxidase activity"/>
    <property type="evidence" value="ECO:0007669"/>
    <property type="project" value="InterPro"/>
</dbReference>
<dbReference type="PANTHER" id="PTHR12645:SF0">
    <property type="entry name" value="FAD-LINKED SULFHYDRYL OXIDASE ALR"/>
    <property type="match status" value="1"/>
</dbReference>
<dbReference type="EC" id="1.8.3.2" evidence="7"/>
<sequence>MAIPLKQTIVHGDCFTFPVRSPKAFGPSMWFTLHNGAANYPNTPTIEQMELMKGFIRGLPLMIPCVMCKIHFQSIVNNTDLDTVVKSKELLFLFFFQAHNIVNKKLNKPLITLAQAKKMYAFHGETGSIMIQITKTKEC</sequence>
<keyword evidence="3 7" id="KW-0274">FAD</keyword>
<accession>A0A8F6YI67</accession>
<evidence type="ECO:0000259" key="8">
    <source>
        <dbReference type="PROSITE" id="PS51324"/>
    </source>
</evidence>
<dbReference type="EMBL" id="MW582960">
    <property type="protein sequence ID" value="QXT57854.1"/>
    <property type="molecule type" value="Genomic_DNA"/>
</dbReference>
<evidence type="ECO:0000256" key="2">
    <source>
        <dbReference type="ARBA" id="ARBA00022630"/>
    </source>
</evidence>
<dbReference type="Pfam" id="PF04777">
    <property type="entry name" value="Evr1_Alr"/>
    <property type="match status" value="1"/>
</dbReference>
<evidence type="ECO:0000256" key="6">
    <source>
        <dbReference type="ARBA" id="ARBA00048864"/>
    </source>
</evidence>
<keyword evidence="5" id="KW-1015">Disulfide bond</keyword>
<evidence type="ECO:0000256" key="4">
    <source>
        <dbReference type="ARBA" id="ARBA00023002"/>
    </source>
</evidence>
<evidence type="ECO:0000256" key="7">
    <source>
        <dbReference type="RuleBase" id="RU371123"/>
    </source>
</evidence>
<evidence type="ECO:0000313" key="9">
    <source>
        <dbReference type="EMBL" id="QXT57854.1"/>
    </source>
</evidence>
<evidence type="ECO:0000256" key="5">
    <source>
        <dbReference type="ARBA" id="ARBA00023157"/>
    </source>
</evidence>
<feature type="domain" description="ERV/ALR sulfhydryl oxidase" evidence="8">
    <location>
        <begin position="18"/>
        <end position="120"/>
    </location>
</feature>
<evidence type="ECO:0000256" key="3">
    <source>
        <dbReference type="ARBA" id="ARBA00022827"/>
    </source>
</evidence>
<dbReference type="GO" id="GO:0050660">
    <property type="term" value="F:flavin adenine dinucleotide binding"/>
    <property type="evidence" value="ECO:0007669"/>
    <property type="project" value="TreeGrafter"/>
</dbReference>
<dbReference type="InterPro" id="IPR017905">
    <property type="entry name" value="ERV/ALR_sulphydryl_oxidase"/>
</dbReference>
<comment type="cofactor">
    <cofactor evidence="1 7">
        <name>FAD</name>
        <dbReference type="ChEBI" id="CHEBI:57692"/>
    </cofactor>
</comment>
<comment type="catalytic activity">
    <reaction evidence="6 7">
        <text>2 R'C(R)SH + O2 = R'C(R)S-S(R)CR' + H2O2</text>
        <dbReference type="Rhea" id="RHEA:17357"/>
        <dbReference type="ChEBI" id="CHEBI:15379"/>
        <dbReference type="ChEBI" id="CHEBI:16240"/>
        <dbReference type="ChEBI" id="CHEBI:16520"/>
        <dbReference type="ChEBI" id="CHEBI:17412"/>
        <dbReference type="EC" id="1.8.3.2"/>
    </reaction>
</comment>
<protein>
    <recommendedName>
        <fullName evidence="7">Sulfhydryl oxidase</fullName>
        <ecNumber evidence="7">1.8.3.2</ecNumber>
    </recommendedName>
</protein>
<keyword evidence="4 7" id="KW-0560">Oxidoreductase</keyword>